<dbReference type="EMBL" id="CAQQ02387390">
    <property type="status" value="NOT_ANNOTATED_CDS"/>
    <property type="molecule type" value="Genomic_DNA"/>
</dbReference>
<dbReference type="EnsemblMetazoa" id="MESCA010807-RA">
    <property type="protein sequence ID" value="MESCA010807-PA"/>
    <property type="gene ID" value="MESCA010807"/>
</dbReference>
<keyword evidence="1" id="KW-1133">Transmembrane helix</keyword>
<evidence type="ECO:0000313" key="2">
    <source>
        <dbReference type="EnsemblMetazoa" id="MESCA010807-PA"/>
    </source>
</evidence>
<feature type="transmembrane region" description="Helical" evidence="1">
    <location>
        <begin position="62"/>
        <end position="85"/>
    </location>
</feature>
<dbReference type="HOGENOM" id="CLU_1449276_0_0_1"/>
<keyword evidence="3" id="KW-1185">Reference proteome</keyword>
<sequence length="187" mass="19815">MLECMAKCKGVYQAIKFYENVNRQRKRHHQHQHPVFSSSNGGASKTSSDFSLGISSTDWTGFFPFFFFPASGTDSAALALFLPFFDCSGALTNGSACATFLIFLGTGTSSSTGFLVFLGFFTGASDLTSSLTTKAFFSFLAGTVFSGAESSFGVAFSGTFLALFFLAALPFCGGAISLISSDLLVQN</sequence>
<dbReference type="Proteomes" id="UP000015102">
    <property type="component" value="Unassembled WGS sequence"/>
</dbReference>
<organism evidence="2 3">
    <name type="scientific">Megaselia scalaris</name>
    <name type="common">Humpbacked fly</name>
    <name type="synonym">Phora scalaris</name>
    <dbReference type="NCBI Taxonomy" id="36166"/>
    <lineage>
        <taxon>Eukaryota</taxon>
        <taxon>Metazoa</taxon>
        <taxon>Ecdysozoa</taxon>
        <taxon>Arthropoda</taxon>
        <taxon>Hexapoda</taxon>
        <taxon>Insecta</taxon>
        <taxon>Pterygota</taxon>
        <taxon>Neoptera</taxon>
        <taxon>Endopterygota</taxon>
        <taxon>Diptera</taxon>
        <taxon>Brachycera</taxon>
        <taxon>Muscomorpha</taxon>
        <taxon>Platypezoidea</taxon>
        <taxon>Phoridae</taxon>
        <taxon>Megaseliini</taxon>
        <taxon>Megaselia</taxon>
    </lineage>
</organism>
<protein>
    <submittedName>
        <fullName evidence="2">Uncharacterized protein</fullName>
    </submittedName>
</protein>
<keyword evidence="1" id="KW-0812">Transmembrane</keyword>
<dbReference type="AlphaFoldDB" id="T1H3H9"/>
<feature type="transmembrane region" description="Helical" evidence="1">
    <location>
        <begin position="97"/>
        <end position="121"/>
    </location>
</feature>
<feature type="transmembrane region" description="Helical" evidence="1">
    <location>
        <begin position="160"/>
        <end position="179"/>
    </location>
</feature>
<reference evidence="3" key="1">
    <citation type="submission" date="2013-02" db="EMBL/GenBank/DDBJ databases">
        <authorList>
            <person name="Hughes D."/>
        </authorList>
    </citation>
    <scope>NUCLEOTIDE SEQUENCE</scope>
    <source>
        <strain>Durham</strain>
        <strain evidence="3">NC isolate 2 -- Noor lab</strain>
    </source>
</reference>
<evidence type="ECO:0000313" key="3">
    <source>
        <dbReference type="Proteomes" id="UP000015102"/>
    </source>
</evidence>
<keyword evidence="1" id="KW-0472">Membrane</keyword>
<reference evidence="2" key="2">
    <citation type="submission" date="2015-06" db="UniProtKB">
        <authorList>
            <consortium name="EnsemblMetazoa"/>
        </authorList>
    </citation>
    <scope>IDENTIFICATION</scope>
</reference>
<dbReference type="EMBL" id="CAQQ02387389">
    <property type="status" value="NOT_ANNOTATED_CDS"/>
    <property type="molecule type" value="Genomic_DNA"/>
</dbReference>
<name>T1H3H9_MEGSC</name>
<proteinExistence type="predicted"/>
<evidence type="ECO:0000256" key="1">
    <source>
        <dbReference type="SAM" id="Phobius"/>
    </source>
</evidence>
<feature type="transmembrane region" description="Helical" evidence="1">
    <location>
        <begin position="127"/>
        <end position="148"/>
    </location>
</feature>
<accession>T1H3H9</accession>